<keyword evidence="3" id="KW-1185">Reference proteome</keyword>
<evidence type="ECO:0000313" key="3">
    <source>
        <dbReference type="Proteomes" id="UP001222325"/>
    </source>
</evidence>
<dbReference type="AlphaFoldDB" id="A0AAD6XGJ8"/>
<dbReference type="Gene3D" id="3.40.50.1820">
    <property type="entry name" value="alpha/beta hydrolase"/>
    <property type="match status" value="1"/>
</dbReference>
<protein>
    <recommendedName>
        <fullName evidence="1">AB hydrolase-1 domain-containing protein</fullName>
    </recommendedName>
</protein>
<reference evidence="2" key="1">
    <citation type="submission" date="2023-03" db="EMBL/GenBank/DDBJ databases">
        <title>Massive genome expansion in bonnet fungi (Mycena s.s.) driven by repeated elements and novel gene families across ecological guilds.</title>
        <authorList>
            <consortium name="Lawrence Berkeley National Laboratory"/>
            <person name="Harder C.B."/>
            <person name="Miyauchi S."/>
            <person name="Viragh M."/>
            <person name="Kuo A."/>
            <person name="Thoen E."/>
            <person name="Andreopoulos B."/>
            <person name="Lu D."/>
            <person name="Skrede I."/>
            <person name="Drula E."/>
            <person name="Henrissat B."/>
            <person name="Morin E."/>
            <person name="Kohler A."/>
            <person name="Barry K."/>
            <person name="LaButti K."/>
            <person name="Morin E."/>
            <person name="Salamov A."/>
            <person name="Lipzen A."/>
            <person name="Mereny Z."/>
            <person name="Hegedus B."/>
            <person name="Baldrian P."/>
            <person name="Stursova M."/>
            <person name="Weitz H."/>
            <person name="Taylor A."/>
            <person name="Grigoriev I.V."/>
            <person name="Nagy L.G."/>
            <person name="Martin F."/>
            <person name="Kauserud H."/>
        </authorList>
    </citation>
    <scope>NUCLEOTIDE SEQUENCE</scope>
    <source>
        <strain evidence="2">CBHHK173m</strain>
    </source>
</reference>
<dbReference type="Pfam" id="PF12697">
    <property type="entry name" value="Abhydrolase_6"/>
    <property type="match status" value="1"/>
</dbReference>
<comment type="caution">
    <text evidence="2">The sequence shown here is derived from an EMBL/GenBank/DDBJ whole genome shotgun (WGS) entry which is preliminary data.</text>
</comment>
<name>A0AAD6XGJ8_9AGAR</name>
<dbReference type="SUPFAM" id="SSF53474">
    <property type="entry name" value="alpha/beta-Hydrolases"/>
    <property type="match status" value="1"/>
</dbReference>
<dbReference type="InterPro" id="IPR000073">
    <property type="entry name" value="AB_hydrolase_1"/>
</dbReference>
<gene>
    <name evidence="2" type="ORF">B0H15DRAFT_793380</name>
</gene>
<dbReference type="EMBL" id="JARJCN010000126">
    <property type="protein sequence ID" value="KAJ7071737.1"/>
    <property type="molecule type" value="Genomic_DNA"/>
</dbReference>
<dbReference type="InterPro" id="IPR029058">
    <property type="entry name" value="AB_hydrolase_fold"/>
</dbReference>
<accession>A0AAD6XGJ8</accession>
<sequence length="357" mass="38579">MPSLSLSTGVQFFYTDSGAVDGGEYTTVVIIHGYSFHSGTTFLCSNPSLTVTLVSIGTFQRLNPLAQPNSLRIISVNRRCYPGSSALSADELSTIAEGTDDARAGLLEQQGCDLALFVDGLIDELSIPKNGGIALVGWSLGTIFLLSLIASVETLPTATQERLSGYVRTVVLLQPPSLSLGLPMPPGHLTSHTDPDIAEARGPAFAKWVSSYFVHGNLSLHKTEELTNNKTDPLKLSTVERLKPEELFALADFTAAEKYDKVIGGAPFAPLVAAQTHKVLFDPTVRRAWRGATFWNLYGSAEPWTIIYAGWFLEDQSRAANSLALAFQTKIIPGGNHFLAWDEPETTIMALKACFSV</sequence>
<feature type="domain" description="AB hydrolase-1" evidence="1">
    <location>
        <begin position="28"/>
        <end position="346"/>
    </location>
</feature>
<dbReference type="Proteomes" id="UP001222325">
    <property type="component" value="Unassembled WGS sequence"/>
</dbReference>
<evidence type="ECO:0000313" key="2">
    <source>
        <dbReference type="EMBL" id="KAJ7071737.1"/>
    </source>
</evidence>
<evidence type="ECO:0000259" key="1">
    <source>
        <dbReference type="Pfam" id="PF12697"/>
    </source>
</evidence>
<proteinExistence type="predicted"/>
<organism evidence="2 3">
    <name type="scientific">Mycena belliarum</name>
    <dbReference type="NCBI Taxonomy" id="1033014"/>
    <lineage>
        <taxon>Eukaryota</taxon>
        <taxon>Fungi</taxon>
        <taxon>Dikarya</taxon>
        <taxon>Basidiomycota</taxon>
        <taxon>Agaricomycotina</taxon>
        <taxon>Agaricomycetes</taxon>
        <taxon>Agaricomycetidae</taxon>
        <taxon>Agaricales</taxon>
        <taxon>Marasmiineae</taxon>
        <taxon>Mycenaceae</taxon>
        <taxon>Mycena</taxon>
    </lineage>
</organism>